<comment type="caution">
    <text evidence="16">The sequence shown here is derived from an EMBL/GenBank/DDBJ whole genome shotgun (WGS) entry which is preliminary data.</text>
</comment>
<evidence type="ECO:0000256" key="10">
    <source>
        <dbReference type="ARBA" id="ARBA00022786"/>
    </source>
</evidence>
<reference evidence="16 17" key="1">
    <citation type="submission" date="2018-01" db="EMBL/GenBank/DDBJ databases">
        <title>Complete genome sequences of the type strains of Marinobacter flavimaris and Marinobacter maroccanus.</title>
        <authorList>
            <person name="Palau M."/>
            <person name="Boujida N."/>
            <person name="Manresa A."/>
            <person name="Minana-Galbis D."/>
        </authorList>
    </citation>
    <scope>NUCLEOTIDE SEQUENCE [LARGE SCALE GENOMIC DNA]</scope>
    <source>
        <strain evidence="16 17">N4</strain>
    </source>
</reference>
<feature type="transmembrane region" description="Helical" evidence="14">
    <location>
        <begin position="12"/>
        <end position="30"/>
    </location>
</feature>
<organism evidence="16 17">
    <name type="scientific">Marinobacter maroccanus</name>
    <dbReference type="NCBI Taxonomy" id="2055143"/>
    <lineage>
        <taxon>Bacteria</taxon>
        <taxon>Pseudomonadati</taxon>
        <taxon>Pseudomonadota</taxon>
        <taxon>Gammaproteobacteria</taxon>
        <taxon>Pseudomonadales</taxon>
        <taxon>Marinobacteraceae</taxon>
        <taxon>Marinobacter</taxon>
    </lineage>
</organism>
<dbReference type="OrthoDB" id="9804152at2"/>
<sequence length="733" mass="82377">MRRFNIASIPGRIITAILAIACLAGSYYTMTTGLSQLTEARQLERLPETPVGALTTGPYVVAGEVTDQLGTLETPYSKTEAVYYRYKLEEEYRDSDGDLRIRTLDSGARGGDFQLRDQTGSVNVAAGSDLEGVEWNLERTYRNQSGRRIYSEWALIPGHTARVIGQYSSEISAVTFYDLEDFSLPAMVSRNTLAVDSGDRFFEAAIRISIATGLLALGIALSLPLIRIHRFWIYVLVMTIAVSGTLSVLGINKLRQEWSAIADLYEARYQQIDEADNRSLVLADVSALQQLIRQSTSGWLDRWMFRSVVQNRLPVPELDEQTAGIARSIVASQPEGRYQHAWTSRGLAAGSIIAALLLLWLSIRTVKFKRLIEAVPTSSTRGLSFGVSELKAMVDVDDDHPPLRDPLKNEKCVAFDYKVEEKRGSGKNEKWRVIEHREERTPFWLEDSEGKVLVQPDGAKIEYPQYHSERRGDRRYTVRFLDTFVNVYCLGFAGLDRDQPDRLTIQKDDASPFLISGNEEEDIVLDRGARGFAGIALTLGLFLFSTTALFAADGGFSPDNLILSALTVPIVLLVYTGILHYNDIVFLKNRVDRAAANIDTILQQRHELWPNLEKFVKASLAHEKQLLKAIAQLRSADPVEMSSKGQADNLIQFEKKVTTALQARIEGYPDLKNNEVIQKFMSIMSETENYLSLLRNSYTESAMIYNTRIQSFPDVILAKLFRFREAPQFSSET</sequence>
<evidence type="ECO:0000313" key="17">
    <source>
        <dbReference type="Proteomes" id="UP000239917"/>
    </source>
</evidence>
<dbReference type="SUPFAM" id="SSF140478">
    <property type="entry name" value="LemA-like"/>
    <property type="match status" value="1"/>
</dbReference>
<keyword evidence="12 14" id="KW-1133">Transmembrane helix</keyword>
<keyword evidence="13 14" id="KW-0472">Membrane</keyword>
<evidence type="ECO:0000256" key="1">
    <source>
        <dbReference type="ARBA" id="ARBA00000900"/>
    </source>
</evidence>
<dbReference type="InterPro" id="IPR022170">
    <property type="entry name" value="MUL1-like"/>
</dbReference>
<dbReference type="EMBL" id="PSSX01000016">
    <property type="protein sequence ID" value="PPI83237.1"/>
    <property type="molecule type" value="Genomic_DNA"/>
</dbReference>
<keyword evidence="8" id="KW-0479">Metal-binding</keyword>
<evidence type="ECO:0000256" key="14">
    <source>
        <dbReference type="SAM" id="Phobius"/>
    </source>
</evidence>
<feature type="transmembrane region" description="Helical" evidence="14">
    <location>
        <begin position="531"/>
        <end position="550"/>
    </location>
</feature>
<dbReference type="Pfam" id="PF04011">
    <property type="entry name" value="LemA"/>
    <property type="match status" value="1"/>
</dbReference>
<proteinExistence type="inferred from homology"/>
<name>A0A2S5Z795_9GAMM</name>
<accession>A0A2S5Z795</accession>
<comment type="subcellular location">
    <subcellularLocation>
        <location evidence="2">Membrane</location>
        <topology evidence="2">Multi-pass membrane protein</topology>
    </subcellularLocation>
    <subcellularLocation>
        <location evidence="3">Membrane</location>
        <topology evidence="3">Single-pass membrane protein</topology>
    </subcellularLocation>
</comment>
<dbReference type="InterPro" id="IPR007156">
    <property type="entry name" value="MamQ_LemA"/>
</dbReference>
<dbReference type="EC" id="2.3.2.27" evidence="5"/>
<feature type="transmembrane region" description="Helical" evidence="14">
    <location>
        <begin position="204"/>
        <end position="224"/>
    </location>
</feature>
<evidence type="ECO:0000256" key="6">
    <source>
        <dbReference type="ARBA" id="ARBA00022679"/>
    </source>
</evidence>
<keyword evidence="6" id="KW-0808">Transferase</keyword>
<evidence type="ECO:0000256" key="11">
    <source>
        <dbReference type="ARBA" id="ARBA00022833"/>
    </source>
</evidence>
<evidence type="ECO:0000313" key="16">
    <source>
        <dbReference type="EMBL" id="PPI83237.1"/>
    </source>
</evidence>
<feature type="transmembrane region" description="Helical" evidence="14">
    <location>
        <begin position="342"/>
        <end position="361"/>
    </location>
</feature>
<keyword evidence="9" id="KW-0863">Zinc-finger</keyword>
<evidence type="ECO:0000256" key="2">
    <source>
        <dbReference type="ARBA" id="ARBA00004141"/>
    </source>
</evidence>
<evidence type="ECO:0000256" key="9">
    <source>
        <dbReference type="ARBA" id="ARBA00022771"/>
    </source>
</evidence>
<dbReference type="GO" id="GO:0016567">
    <property type="term" value="P:protein ubiquitination"/>
    <property type="evidence" value="ECO:0007669"/>
    <property type="project" value="InterPro"/>
</dbReference>
<dbReference type="PANTHER" id="PTHR34478:SF1">
    <property type="entry name" value="PROTEIN LEMA"/>
    <property type="match status" value="1"/>
</dbReference>
<evidence type="ECO:0000256" key="12">
    <source>
        <dbReference type="ARBA" id="ARBA00022989"/>
    </source>
</evidence>
<evidence type="ECO:0000256" key="8">
    <source>
        <dbReference type="ARBA" id="ARBA00022723"/>
    </source>
</evidence>
<keyword evidence="17" id="KW-1185">Reference proteome</keyword>
<dbReference type="GO" id="GO:0008270">
    <property type="term" value="F:zinc ion binding"/>
    <property type="evidence" value="ECO:0007669"/>
    <property type="project" value="UniProtKB-KW"/>
</dbReference>
<gene>
    <name evidence="16" type="ORF">KEHDKFFH_15815</name>
</gene>
<keyword evidence="10" id="KW-0833">Ubl conjugation pathway</keyword>
<dbReference type="GO" id="GO:0061630">
    <property type="term" value="F:ubiquitin protein ligase activity"/>
    <property type="evidence" value="ECO:0007669"/>
    <property type="project" value="UniProtKB-EC"/>
</dbReference>
<evidence type="ECO:0000256" key="5">
    <source>
        <dbReference type="ARBA" id="ARBA00012483"/>
    </source>
</evidence>
<evidence type="ECO:0000256" key="3">
    <source>
        <dbReference type="ARBA" id="ARBA00004167"/>
    </source>
</evidence>
<dbReference type="AlphaFoldDB" id="A0A2S5Z795"/>
<feature type="transmembrane region" description="Helical" evidence="14">
    <location>
        <begin position="231"/>
        <end position="251"/>
    </location>
</feature>
<dbReference type="PANTHER" id="PTHR34478">
    <property type="entry name" value="PROTEIN LEMA"/>
    <property type="match status" value="1"/>
</dbReference>
<keyword evidence="7 14" id="KW-0812">Transmembrane</keyword>
<keyword evidence="11" id="KW-0862">Zinc</keyword>
<feature type="domain" description="E3 Ubiquitin ligase MUL1-like" evidence="15">
    <location>
        <begin position="420"/>
        <end position="471"/>
    </location>
</feature>
<evidence type="ECO:0000256" key="13">
    <source>
        <dbReference type="ARBA" id="ARBA00023136"/>
    </source>
</evidence>
<dbReference type="RefSeq" id="WP_104322805.1">
    <property type="nucleotide sequence ID" value="NZ_PSSX01000016.1"/>
</dbReference>
<comment type="catalytic activity">
    <reaction evidence="1">
        <text>S-ubiquitinyl-[E2 ubiquitin-conjugating enzyme]-L-cysteine + [acceptor protein]-L-lysine = [E2 ubiquitin-conjugating enzyme]-L-cysteine + N(6)-ubiquitinyl-[acceptor protein]-L-lysine.</text>
        <dbReference type="EC" id="2.3.2.27"/>
    </reaction>
</comment>
<dbReference type="Gene3D" id="1.20.1440.20">
    <property type="entry name" value="LemA-like domain"/>
    <property type="match status" value="1"/>
</dbReference>
<comment type="similarity">
    <text evidence="4">Belongs to the LemA family.</text>
</comment>
<dbReference type="GO" id="GO:0016020">
    <property type="term" value="C:membrane"/>
    <property type="evidence" value="ECO:0007669"/>
    <property type="project" value="UniProtKB-SubCell"/>
</dbReference>
<evidence type="ECO:0000259" key="15">
    <source>
        <dbReference type="Pfam" id="PF12483"/>
    </source>
</evidence>
<feature type="transmembrane region" description="Helical" evidence="14">
    <location>
        <begin position="562"/>
        <end position="581"/>
    </location>
</feature>
<evidence type="ECO:0000256" key="4">
    <source>
        <dbReference type="ARBA" id="ARBA00008854"/>
    </source>
</evidence>
<dbReference type="InterPro" id="IPR023353">
    <property type="entry name" value="LemA-like_dom_sf"/>
</dbReference>
<evidence type="ECO:0000256" key="7">
    <source>
        <dbReference type="ARBA" id="ARBA00022692"/>
    </source>
</evidence>
<dbReference type="Pfam" id="PF12483">
    <property type="entry name" value="GIDE"/>
    <property type="match status" value="1"/>
</dbReference>
<protein>
    <recommendedName>
        <fullName evidence="5">RING-type E3 ubiquitin transferase</fullName>
        <ecNumber evidence="5">2.3.2.27</ecNumber>
    </recommendedName>
</protein>
<dbReference type="Proteomes" id="UP000239917">
    <property type="component" value="Unassembled WGS sequence"/>
</dbReference>